<protein>
    <submittedName>
        <fullName evidence="2">Uncharacterized protein</fullName>
    </submittedName>
</protein>
<dbReference type="AlphaFoldDB" id="A0A9W8YEM0"/>
<proteinExistence type="predicted"/>
<dbReference type="OrthoDB" id="3932216at2759"/>
<comment type="caution">
    <text evidence="2">The sequence shown here is derived from an EMBL/GenBank/DDBJ whole genome shotgun (WGS) entry which is preliminary data.</text>
</comment>
<gene>
    <name evidence="2" type="ORF">N0V83_002939</name>
</gene>
<name>A0A9W8YEM0_9PLEO</name>
<evidence type="ECO:0000256" key="1">
    <source>
        <dbReference type="SAM" id="MobiDB-lite"/>
    </source>
</evidence>
<dbReference type="Proteomes" id="UP001140560">
    <property type="component" value="Unassembled WGS sequence"/>
</dbReference>
<evidence type="ECO:0000313" key="3">
    <source>
        <dbReference type="Proteomes" id="UP001140560"/>
    </source>
</evidence>
<feature type="region of interest" description="Disordered" evidence="1">
    <location>
        <begin position="312"/>
        <end position="335"/>
    </location>
</feature>
<sequence>MDYHDTPPYSGSSTPKPAILNLRATGLNLATPAGLSPASEAYSQQSRTSNISTSLTQAAVDADPQLKRFQQDLLILTSINENETIHWRPWWFEQGRFSERFWTLQNPPNVVTERIPGVYRGRQYYARRMRQEDDPPPLYVKTWDHWRRYCDMYGIPHDFLCEGQIELMRLGLPRDQQGDICATLSHPLYPEPQPPGRGRYILDPKTYVTHLPRKFHSVNHSASDPSDVEVVVIHSDGALKVELRENLFMHPSQWTHFDGYGGYRLDEPQIVDERAPKEQGPGRRWSYLPWTKEQEESCEPFKLDLRPLAKRKSAEAADTMLGPRKKERAGEGIDE</sequence>
<reference evidence="2" key="1">
    <citation type="submission" date="2022-10" db="EMBL/GenBank/DDBJ databases">
        <title>Tapping the CABI collections for fungal endophytes: first genome assemblies for Collariella, Neodidymelliopsis, Ascochyta clinopodiicola, Didymella pomorum, Didymosphaeria variabile, Neocosmospora piperis and Neocucurbitaria cava.</title>
        <authorList>
            <person name="Hill R."/>
        </authorList>
    </citation>
    <scope>NUCLEOTIDE SEQUENCE</scope>
    <source>
        <strain evidence="2">IMI 356814</strain>
    </source>
</reference>
<dbReference type="EMBL" id="JAPEUY010000004">
    <property type="protein sequence ID" value="KAJ4374198.1"/>
    <property type="molecule type" value="Genomic_DNA"/>
</dbReference>
<keyword evidence="3" id="KW-1185">Reference proteome</keyword>
<organism evidence="2 3">
    <name type="scientific">Neocucurbitaria cava</name>
    <dbReference type="NCBI Taxonomy" id="798079"/>
    <lineage>
        <taxon>Eukaryota</taxon>
        <taxon>Fungi</taxon>
        <taxon>Dikarya</taxon>
        <taxon>Ascomycota</taxon>
        <taxon>Pezizomycotina</taxon>
        <taxon>Dothideomycetes</taxon>
        <taxon>Pleosporomycetidae</taxon>
        <taxon>Pleosporales</taxon>
        <taxon>Pleosporineae</taxon>
        <taxon>Cucurbitariaceae</taxon>
        <taxon>Neocucurbitaria</taxon>
    </lineage>
</organism>
<evidence type="ECO:0000313" key="2">
    <source>
        <dbReference type="EMBL" id="KAJ4374198.1"/>
    </source>
</evidence>
<accession>A0A9W8YEM0</accession>